<accession>Q6LPU8</accession>
<dbReference type="KEGG" id="ppr:PBPRA2292"/>
<dbReference type="AlphaFoldDB" id="Q6LPU8"/>
<dbReference type="InterPro" id="IPR006472">
    <property type="entry name" value="Citrate_lyase_asu"/>
</dbReference>
<dbReference type="GO" id="GO:0005737">
    <property type="term" value="C:cytoplasm"/>
    <property type="evidence" value="ECO:0007669"/>
    <property type="project" value="UniProtKB-SubCell"/>
</dbReference>
<dbReference type="Gene3D" id="3.40.1080.10">
    <property type="entry name" value="Glutaconate Coenzyme A-transferase"/>
    <property type="match status" value="2"/>
</dbReference>
<dbReference type="InterPro" id="IPR037171">
    <property type="entry name" value="NagB/RpiA_transferase-like"/>
</dbReference>
<keyword evidence="1" id="KW-0963">Cytoplasm</keyword>
<organism evidence="2 3">
    <name type="scientific">Photobacterium profundum (strain SS9)</name>
    <dbReference type="NCBI Taxonomy" id="298386"/>
    <lineage>
        <taxon>Bacteria</taxon>
        <taxon>Pseudomonadati</taxon>
        <taxon>Pseudomonadota</taxon>
        <taxon>Gammaproteobacteria</taxon>
        <taxon>Vibrionales</taxon>
        <taxon>Vibrionaceae</taxon>
        <taxon>Photobacterium</taxon>
    </lineage>
</organism>
<keyword evidence="1 2" id="KW-0456">Lyase</keyword>
<name>Q6LPU8_PHOPR</name>
<evidence type="ECO:0000256" key="1">
    <source>
        <dbReference type="PIRNR" id="PIRNR009451"/>
    </source>
</evidence>
<sequence length="508" mass="54330">MTQNKPNSLLQIQDLIDSNLEPFVDANSITPYLAQPETKKSRKMHNDLKSAITNVGLEDGMTISFHHAFRGGDKTINMVMATIAEMGFKNLTLASSSLASVHDPLVKHIENGVVTKIYTSGIRGELADAISNGLLKEPVHIHSHGGRVHLIKSGEINIDVAFIGVPCCDEYGNANGFHGKSRCGSLGYAKVDAEYANKVVMLTETLVGYPNHPASITQDRVDAVVEVDEVGDAEKIGGGETRLTSNPRELLIAKQAAEVIDKSGYFKDGFSLQTGSGGASLAVTRFLEDKMITQGITAEFGLGGITSTMVAMHEKGLIRNLLDVQCFDAGAADSLSRNPHHIEISANEYANPSSKGAVVDRLDIVILSALEIDTGFNVNVITGSDGVIRGASGGHSDTAAAANLAIIVAPLVRGRIPTVVGQVTNVVTPGQSIDVLVTDHGIAVNPERSDIREKLIEANLPVMDIEVLQQRAEILTGKPEPIEFEERVVGYVRYRDGSVIDVIKQVKA</sequence>
<dbReference type="GO" id="GO:0009346">
    <property type="term" value="C:ATP-independent citrate lyase complex"/>
    <property type="evidence" value="ECO:0007669"/>
    <property type="project" value="UniProtKB-UniRule"/>
</dbReference>
<dbReference type="RefSeq" id="WP_011218967.1">
    <property type="nucleotide sequence ID" value="NC_006370.1"/>
</dbReference>
<reference evidence="3" key="1">
    <citation type="journal article" date="2005" name="Science">
        <title>Life at depth: Photobacterium profundum genome sequence and expression analysis.</title>
        <authorList>
            <person name="Vezzi A."/>
            <person name="Campanaro S."/>
            <person name="D'Angelo M."/>
            <person name="Simonato F."/>
            <person name="Vitulo N."/>
            <person name="Lauro F.M."/>
            <person name="Cestaro A."/>
            <person name="Malacrida G."/>
            <person name="Simionati B."/>
            <person name="Cannata N."/>
            <person name="Romualdi C."/>
            <person name="Bartlett D.H."/>
            <person name="Valle G."/>
        </authorList>
    </citation>
    <scope>NUCLEOTIDE SEQUENCE [LARGE SCALE GENOMIC DNA]</scope>
    <source>
        <strain evidence="3">ATCC BAA-1253 / SS9</strain>
    </source>
</reference>
<dbReference type="eggNOG" id="COG3051">
    <property type="taxonomic scope" value="Bacteria"/>
</dbReference>
<dbReference type="STRING" id="298386.PBPRA2292"/>
<dbReference type="GO" id="GO:0008814">
    <property type="term" value="F:citrate CoA-transferase activity"/>
    <property type="evidence" value="ECO:0007669"/>
    <property type="project" value="UniProtKB-UniRule"/>
</dbReference>
<comment type="subcellular location">
    <subcellularLocation>
        <location evidence="1">Cytoplasm</location>
    </subcellularLocation>
</comment>
<keyword evidence="3" id="KW-1185">Reference proteome</keyword>
<dbReference type="SUPFAM" id="SSF100950">
    <property type="entry name" value="NagB/RpiA/CoA transferase-like"/>
    <property type="match status" value="2"/>
</dbReference>
<comment type="catalytic activity">
    <reaction evidence="1">
        <text>citrate = oxaloacetate + acetate</text>
        <dbReference type="Rhea" id="RHEA:10760"/>
        <dbReference type="ChEBI" id="CHEBI:16452"/>
        <dbReference type="ChEBI" id="CHEBI:16947"/>
        <dbReference type="ChEBI" id="CHEBI:30089"/>
        <dbReference type="EC" id="4.1.3.6"/>
    </reaction>
</comment>
<protein>
    <recommendedName>
        <fullName evidence="1">Citrate lyase alpha chain</fullName>
        <shortName evidence="1">Citrase alpha chain</shortName>
        <ecNumber evidence="1">2.8.3.10</ecNumber>
        <ecNumber evidence="1">4.1.3.6</ecNumber>
    </recommendedName>
    <alternativeName>
        <fullName evidence="1">Citrate (pro-3S)-lyase alpha chain</fullName>
    </alternativeName>
    <alternativeName>
        <fullName evidence="1">Citrate CoA-transferase subunit</fullName>
    </alternativeName>
</protein>
<dbReference type="EC" id="4.1.3.6" evidence="1"/>
<proteinExistence type="predicted"/>
<dbReference type="PANTHER" id="PTHR40596:SF1">
    <property type="entry name" value="CITRATE LYASE ALPHA CHAIN"/>
    <property type="match status" value="1"/>
</dbReference>
<keyword evidence="1" id="KW-0808">Transferase</keyword>
<evidence type="ECO:0000313" key="2">
    <source>
        <dbReference type="EMBL" id="CAG20678.1"/>
    </source>
</evidence>
<dbReference type="EMBL" id="CR378670">
    <property type="protein sequence ID" value="CAG20678.1"/>
    <property type="molecule type" value="Genomic_DNA"/>
</dbReference>
<gene>
    <name evidence="2" type="primary">CITF</name>
    <name evidence="2" type="ordered locus">PBPRA2292</name>
</gene>
<dbReference type="Pfam" id="PF04223">
    <property type="entry name" value="CitF"/>
    <property type="match status" value="1"/>
</dbReference>
<dbReference type="Proteomes" id="UP000000593">
    <property type="component" value="Chromosome 1"/>
</dbReference>
<dbReference type="HOGENOM" id="CLU_046521_2_0_6"/>
<dbReference type="GO" id="GO:0006084">
    <property type="term" value="P:acetyl-CoA metabolic process"/>
    <property type="evidence" value="ECO:0007669"/>
    <property type="project" value="UniProtKB-UniRule"/>
</dbReference>
<dbReference type="NCBIfam" id="TIGR01584">
    <property type="entry name" value="citF"/>
    <property type="match status" value="1"/>
</dbReference>
<comment type="catalytic activity">
    <reaction evidence="1">
        <text>citrate + acetyl-CoA = (3S)-citryl-CoA + acetate</text>
        <dbReference type="Rhea" id="RHEA:19405"/>
        <dbReference type="ChEBI" id="CHEBI:16947"/>
        <dbReference type="ChEBI" id="CHEBI:30089"/>
        <dbReference type="ChEBI" id="CHEBI:57288"/>
        <dbReference type="ChEBI" id="CHEBI:57321"/>
        <dbReference type="EC" id="2.8.3.10"/>
    </reaction>
</comment>
<evidence type="ECO:0000313" key="3">
    <source>
        <dbReference type="Proteomes" id="UP000000593"/>
    </source>
</evidence>
<dbReference type="PANTHER" id="PTHR40596">
    <property type="entry name" value="CITRATE LYASE ALPHA CHAIN"/>
    <property type="match status" value="1"/>
</dbReference>
<dbReference type="PIRSF" id="PIRSF009451">
    <property type="entry name" value="Citrt_lyas_alpha"/>
    <property type="match status" value="1"/>
</dbReference>
<dbReference type="GO" id="GO:0008815">
    <property type="term" value="F:citrate (pro-3S)-lyase activity"/>
    <property type="evidence" value="ECO:0007669"/>
    <property type="project" value="UniProtKB-UniRule"/>
</dbReference>
<dbReference type="EC" id="2.8.3.10" evidence="1"/>